<feature type="compositionally biased region" description="Polar residues" evidence="1">
    <location>
        <begin position="88"/>
        <end position="103"/>
    </location>
</feature>
<evidence type="ECO:0000313" key="3">
    <source>
        <dbReference type="Proteomes" id="UP000231987"/>
    </source>
</evidence>
<proteinExistence type="predicted"/>
<gene>
    <name evidence="2" type="ORF">CEJ86_31205</name>
</gene>
<accession>A0A2J0YTK7</accession>
<dbReference type="Proteomes" id="UP000231987">
    <property type="component" value="Unassembled WGS sequence"/>
</dbReference>
<protein>
    <submittedName>
        <fullName evidence="2">Uncharacterized protein</fullName>
    </submittedName>
</protein>
<dbReference type="EMBL" id="NJGD01000030">
    <property type="protein sequence ID" value="PJR09303.1"/>
    <property type="molecule type" value="Genomic_DNA"/>
</dbReference>
<comment type="caution">
    <text evidence="2">The sequence shown here is derived from an EMBL/GenBank/DDBJ whole genome shotgun (WGS) entry which is preliminary data.</text>
</comment>
<feature type="region of interest" description="Disordered" evidence="1">
    <location>
        <begin position="86"/>
        <end position="109"/>
    </location>
</feature>
<sequence>MSLPRIRSDLHGQVDELFAADFLRSTDAQNQMALKCFLSSAYSSLASLAWHLGADGHVFQREARPATDLVDDAFFALDREREFGSGADASQVQRQLGTHNPRQQFGGAL</sequence>
<organism evidence="2 3">
    <name type="scientific">Rhizobium meliloti</name>
    <name type="common">Ensifer meliloti</name>
    <name type="synonym">Sinorhizobium meliloti</name>
    <dbReference type="NCBI Taxonomy" id="382"/>
    <lineage>
        <taxon>Bacteria</taxon>
        <taxon>Pseudomonadati</taxon>
        <taxon>Pseudomonadota</taxon>
        <taxon>Alphaproteobacteria</taxon>
        <taxon>Hyphomicrobiales</taxon>
        <taxon>Rhizobiaceae</taxon>
        <taxon>Sinorhizobium/Ensifer group</taxon>
        <taxon>Sinorhizobium</taxon>
    </lineage>
</organism>
<dbReference type="RefSeq" id="WP_100674862.1">
    <property type="nucleotide sequence ID" value="NZ_JAHVCK010000027.1"/>
</dbReference>
<name>A0A2J0YTK7_RHIML</name>
<reference evidence="2 3" key="1">
    <citation type="submission" date="2017-06" db="EMBL/GenBank/DDBJ databases">
        <title>Ensifer strains isolated from leguminous trees and herbs display diverse denitrification phenotypes with some acting as strong N2O sinks.</title>
        <authorList>
            <person name="Woliy K."/>
            <person name="Mania D."/>
            <person name="Bakken L.R."/>
            <person name="Frostegard A."/>
        </authorList>
    </citation>
    <scope>NUCLEOTIDE SEQUENCE [LARGE SCALE GENOMIC DNA]</scope>
    <source>
        <strain evidence="2 3">AC50a</strain>
    </source>
</reference>
<dbReference type="AlphaFoldDB" id="A0A2J0YTK7"/>
<evidence type="ECO:0000256" key="1">
    <source>
        <dbReference type="SAM" id="MobiDB-lite"/>
    </source>
</evidence>
<evidence type="ECO:0000313" key="2">
    <source>
        <dbReference type="EMBL" id="PJR09303.1"/>
    </source>
</evidence>